<keyword evidence="12" id="KW-1185">Reference proteome</keyword>
<dbReference type="RefSeq" id="WP_273926249.1">
    <property type="nucleotide sequence ID" value="NZ_JAQSIO010000002.1"/>
</dbReference>
<evidence type="ECO:0000256" key="3">
    <source>
        <dbReference type="ARBA" id="ARBA00022475"/>
    </source>
</evidence>
<feature type="transmembrane region" description="Helical" evidence="10">
    <location>
        <begin position="189"/>
        <end position="210"/>
    </location>
</feature>
<evidence type="ECO:0000256" key="8">
    <source>
        <dbReference type="ARBA" id="ARBA00023136"/>
    </source>
</evidence>
<keyword evidence="6" id="KW-0029">Amino-acid transport</keyword>
<evidence type="ECO:0000256" key="1">
    <source>
        <dbReference type="ARBA" id="ARBA00004651"/>
    </source>
</evidence>
<keyword evidence="3" id="KW-1003">Cell membrane</keyword>
<dbReference type="EMBL" id="JAQSIO010000002">
    <property type="protein sequence ID" value="MDD0814606.1"/>
    <property type="molecule type" value="Genomic_DNA"/>
</dbReference>
<gene>
    <name evidence="11" type="ORF">PSQ39_08200</name>
</gene>
<proteinExistence type="inferred from homology"/>
<feature type="transmembrane region" description="Helical" evidence="10">
    <location>
        <begin position="222"/>
        <end position="251"/>
    </location>
</feature>
<comment type="similarity">
    <text evidence="9">Belongs to the binding-protein-dependent transport system permease family. LivHM subfamily.</text>
</comment>
<keyword evidence="2" id="KW-0813">Transport</keyword>
<feature type="transmembrane region" description="Helical" evidence="10">
    <location>
        <begin position="143"/>
        <end position="161"/>
    </location>
</feature>
<evidence type="ECO:0000256" key="9">
    <source>
        <dbReference type="ARBA" id="ARBA00037998"/>
    </source>
</evidence>
<dbReference type="PANTHER" id="PTHR11795">
    <property type="entry name" value="BRANCHED-CHAIN AMINO ACID TRANSPORT SYSTEM PERMEASE PROTEIN LIVH"/>
    <property type="match status" value="1"/>
</dbReference>
<evidence type="ECO:0000256" key="6">
    <source>
        <dbReference type="ARBA" id="ARBA00022970"/>
    </source>
</evidence>
<evidence type="ECO:0000256" key="2">
    <source>
        <dbReference type="ARBA" id="ARBA00022448"/>
    </source>
</evidence>
<dbReference type="CDD" id="cd06582">
    <property type="entry name" value="TM_PBP1_LivH_like"/>
    <property type="match status" value="1"/>
</dbReference>
<feature type="transmembrane region" description="Helical" evidence="10">
    <location>
        <begin position="98"/>
        <end position="117"/>
    </location>
</feature>
<evidence type="ECO:0000256" key="10">
    <source>
        <dbReference type="SAM" id="Phobius"/>
    </source>
</evidence>
<comment type="subcellular location">
    <subcellularLocation>
        <location evidence="1">Cell membrane</location>
        <topology evidence="1">Multi-pass membrane protein</topology>
    </subcellularLocation>
</comment>
<evidence type="ECO:0000313" key="12">
    <source>
        <dbReference type="Proteomes" id="UP001528672"/>
    </source>
</evidence>
<evidence type="ECO:0000313" key="11">
    <source>
        <dbReference type="EMBL" id="MDD0814606.1"/>
    </source>
</evidence>
<keyword evidence="7 10" id="KW-1133">Transmembrane helix</keyword>
<evidence type="ECO:0000256" key="4">
    <source>
        <dbReference type="ARBA" id="ARBA00022519"/>
    </source>
</evidence>
<keyword evidence="4" id="KW-0997">Cell inner membrane</keyword>
<feature type="transmembrane region" description="Helical" evidence="10">
    <location>
        <begin position="263"/>
        <end position="282"/>
    </location>
</feature>
<evidence type="ECO:0000256" key="5">
    <source>
        <dbReference type="ARBA" id="ARBA00022692"/>
    </source>
</evidence>
<reference evidence="11 12" key="1">
    <citation type="submission" date="2023-02" db="EMBL/GenBank/DDBJ databases">
        <title>Bacterial whole genome sequence for Curvibacter sp. HBC28.</title>
        <authorList>
            <person name="Le V."/>
            <person name="Ko S.-R."/>
            <person name="Ahn C.-Y."/>
            <person name="Oh H.-M."/>
        </authorList>
    </citation>
    <scope>NUCLEOTIDE SEQUENCE [LARGE SCALE GENOMIC DNA]</scope>
    <source>
        <strain evidence="11 12">HBC28</strain>
    </source>
</reference>
<sequence>MVWIDFVNLLINGVVEGLVVALPALAMTLVMGVNRFPNAATGDFMTAGAFAALAMQLLAGWPLWAATVVAALVTAGVAGLSHELIFRRLARQTMVASLLSAIGLGFLLRSLIGYVAGHDQRTFQIPLVRAWNFSGVRVLPSDLAIAGVALASLAVVFVLLFKTSFGRQLRAVADSPDLARASGIRARSLLLRLWLLVGALSALGGVLLGSKAVVTPDFGWESLIPAFAAMVLGGIGSPVGAVLGALLLSVMQELLSPWLGASYKLALSFVVLAGVLVVRPAGLMGRVELVR</sequence>
<dbReference type="Pfam" id="PF02653">
    <property type="entry name" value="BPD_transp_2"/>
    <property type="match status" value="1"/>
</dbReference>
<dbReference type="InterPro" id="IPR052157">
    <property type="entry name" value="BCAA_transport_permease"/>
</dbReference>
<accession>A0ABT5MHK9</accession>
<name>A0ABT5MHK9_9BURK</name>
<dbReference type="PANTHER" id="PTHR11795:SF371">
    <property type="entry name" value="HIGH-AFFINITY BRANCHED-CHAIN AMINO ACID TRANSPORT SYSTEM PERMEASE PROTEIN LIVH"/>
    <property type="match status" value="1"/>
</dbReference>
<comment type="caution">
    <text evidence="11">The sequence shown here is derived from an EMBL/GenBank/DDBJ whole genome shotgun (WGS) entry which is preliminary data.</text>
</comment>
<protein>
    <submittedName>
        <fullName evidence="11">Branched-chain amino acid ABC transporter permease</fullName>
    </submittedName>
</protein>
<feature type="transmembrane region" description="Helical" evidence="10">
    <location>
        <begin position="64"/>
        <end position="86"/>
    </location>
</feature>
<organism evidence="11 12">
    <name type="scientific">Curvibacter microcysteis</name>
    <dbReference type="NCBI Taxonomy" id="3026419"/>
    <lineage>
        <taxon>Bacteria</taxon>
        <taxon>Pseudomonadati</taxon>
        <taxon>Pseudomonadota</taxon>
        <taxon>Betaproteobacteria</taxon>
        <taxon>Burkholderiales</taxon>
        <taxon>Comamonadaceae</taxon>
        <taxon>Curvibacter</taxon>
    </lineage>
</organism>
<evidence type="ECO:0000256" key="7">
    <source>
        <dbReference type="ARBA" id="ARBA00022989"/>
    </source>
</evidence>
<keyword evidence="5 10" id="KW-0812">Transmembrane</keyword>
<dbReference type="InterPro" id="IPR001851">
    <property type="entry name" value="ABC_transp_permease"/>
</dbReference>
<keyword evidence="8 10" id="KW-0472">Membrane</keyword>
<feature type="transmembrane region" description="Helical" evidence="10">
    <location>
        <begin position="6"/>
        <end position="27"/>
    </location>
</feature>
<dbReference type="Proteomes" id="UP001528672">
    <property type="component" value="Unassembled WGS sequence"/>
</dbReference>